<keyword evidence="1" id="KW-0175">Coiled coil</keyword>
<evidence type="ECO:0000256" key="2">
    <source>
        <dbReference type="SAM" id="MobiDB-lite"/>
    </source>
</evidence>
<sequence length="75" mass="8489">MSLPTFIKRSKEKISQYKVELESSSEELGRLNIEEVNPHLRGGRVENHLGKTTLSSPDRDSNLDFPILGSRAQHD</sequence>
<feature type="region of interest" description="Disordered" evidence="2">
    <location>
        <begin position="43"/>
        <end position="75"/>
    </location>
</feature>
<evidence type="ECO:0000256" key="1">
    <source>
        <dbReference type="SAM" id="Coils"/>
    </source>
</evidence>
<reference evidence="3" key="1">
    <citation type="submission" date="2020-11" db="EMBL/GenBank/DDBJ databases">
        <authorList>
            <person name="Tran Van P."/>
        </authorList>
    </citation>
    <scope>NUCLEOTIDE SEQUENCE</scope>
</reference>
<dbReference type="EMBL" id="OE843462">
    <property type="protein sequence ID" value="CAD7603173.1"/>
    <property type="molecule type" value="Genomic_DNA"/>
</dbReference>
<organism evidence="3">
    <name type="scientific">Timema genevievae</name>
    <name type="common">Walking stick</name>
    <dbReference type="NCBI Taxonomy" id="629358"/>
    <lineage>
        <taxon>Eukaryota</taxon>
        <taxon>Metazoa</taxon>
        <taxon>Ecdysozoa</taxon>
        <taxon>Arthropoda</taxon>
        <taxon>Hexapoda</taxon>
        <taxon>Insecta</taxon>
        <taxon>Pterygota</taxon>
        <taxon>Neoptera</taxon>
        <taxon>Polyneoptera</taxon>
        <taxon>Phasmatodea</taxon>
        <taxon>Timematodea</taxon>
        <taxon>Timematoidea</taxon>
        <taxon>Timematidae</taxon>
        <taxon>Timema</taxon>
    </lineage>
</organism>
<gene>
    <name evidence="3" type="ORF">TGEB3V08_LOCUS8663</name>
</gene>
<proteinExistence type="predicted"/>
<name>A0A7R9K407_TIMGE</name>
<accession>A0A7R9K407</accession>
<evidence type="ECO:0000313" key="3">
    <source>
        <dbReference type="EMBL" id="CAD7603173.1"/>
    </source>
</evidence>
<dbReference type="AlphaFoldDB" id="A0A7R9K407"/>
<protein>
    <submittedName>
        <fullName evidence="3">Uncharacterized protein</fullName>
    </submittedName>
</protein>
<feature type="coiled-coil region" evidence="1">
    <location>
        <begin position="7"/>
        <end position="34"/>
    </location>
</feature>